<dbReference type="STRING" id="1144275.COCOR_06503"/>
<dbReference type="HOGENOM" id="CLU_482915_0_0_7"/>
<accession>H8MUH8</accession>
<dbReference type="AlphaFoldDB" id="H8MUH8"/>
<name>H8MUH8_CORCM</name>
<evidence type="ECO:0000256" key="1">
    <source>
        <dbReference type="SAM" id="MobiDB-lite"/>
    </source>
</evidence>
<organism evidence="2 3">
    <name type="scientific">Corallococcus coralloides (strain ATCC 25202 / DSM 2259 / NBRC 100086 / M2)</name>
    <name type="common">Myxococcus coralloides</name>
    <dbReference type="NCBI Taxonomy" id="1144275"/>
    <lineage>
        <taxon>Bacteria</taxon>
        <taxon>Pseudomonadati</taxon>
        <taxon>Myxococcota</taxon>
        <taxon>Myxococcia</taxon>
        <taxon>Myxococcales</taxon>
        <taxon>Cystobacterineae</taxon>
        <taxon>Myxococcaceae</taxon>
        <taxon>Corallococcus</taxon>
    </lineage>
</organism>
<proteinExistence type="predicted"/>
<evidence type="ECO:0000313" key="3">
    <source>
        <dbReference type="Proteomes" id="UP000007587"/>
    </source>
</evidence>
<reference evidence="2 3" key="1">
    <citation type="journal article" date="2012" name="J. Bacteriol.">
        <title>Complete Genome Sequence of the Fruiting Myxobacterium Corallococcus coralloides DSM 2259.</title>
        <authorList>
            <person name="Huntley S."/>
            <person name="Zhang Y."/>
            <person name="Treuner-Lange A."/>
            <person name="Kneip S."/>
            <person name="Sensen C.W."/>
            <person name="Sogaard-Andersen L."/>
        </authorList>
    </citation>
    <scope>NUCLEOTIDE SEQUENCE [LARGE SCALE GENOMIC DNA]</scope>
    <source>
        <strain evidence="3">ATCC 25202 / DSM 2259 / NBRC 100086 / M2</strain>
    </source>
</reference>
<reference evidence="3" key="2">
    <citation type="submission" date="2012-03" db="EMBL/GenBank/DDBJ databases">
        <title>Genome sequence of the fruiting myxobacterium Corallococcus coralloides DSM 2259.</title>
        <authorList>
            <person name="Huntley S."/>
            <person name="Zhang Y."/>
            <person name="Treuner-Lange A."/>
            <person name="Sensen C.W."/>
            <person name="Sogaard-Andersen L."/>
        </authorList>
    </citation>
    <scope>NUCLEOTIDE SEQUENCE [LARGE SCALE GENOMIC DNA]</scope>
    <source>
        <strain evidence="3">ATCC 25202 / DSM 2259 / NBRC 100086 / M2</strain>
    </source>
</reference>
<dbReference type="EMBL" id="CP003389">
    <property type="protein sequence ID" value="AFE06959.1"/>
    <property type="molecule type" value="Genomic_DNA"/>
</dbReference>
<dbReference type="Proteomes" id="UP000007587">
    <property type="component" value="Chromosome"/>
</dbReference>
<keyword evidence="3" id="KW-1185">Reference proteome</keyword>
<dbReference type="InParanoid" id="H8MUH8"/>
<sequence length="564" mass="61809">MFTASARHCPIDLAQSARVAGLTTIRLGQPRPRRSKTEPDCWPIEWPPRRSHADGSRGRGPVSRHPRIPTSSTSTRRKSAHTQERARMAVLQKAQLQTDGETLVLSLWVEPAGELPHQLRAALVLHDDIMVDSFAWWCECERKADTWVGRLQIGSGSGQARLLELANIVDPAGVPVSMPAAHLFLERPGNAAWTTGADAEAEKVRLAAKRDAYFNAPIVGAAATGADPTFSIVLLADNLRLTKIQRIPGIQVIPLASSTVGIDVAHVLNDVMRQLRFGSGINLDKWMESMQDRRPAAIVHAPRVQAADHSIAVKACLQSVHPLLDLLALRRGDSPRLLGGVAATADRNGVMQCMAYWVAGAGYAGNVLGGMTSGEDPHTLVRYWNALSKDPRTKLWLALYADAIADDRWDYRLFRCFNLLEGIATEIVPDNVVIRDGTGKPRLMPDKKPYTTRHARGKVYELLRGVAAKGQEAESNFTAPLQDGSSAELWDEVEIWVAVRNSVAHRGSWELPTGERPTAAHSSTEAQIIRRSQDNTLSEGIWSVVHALRTAVESTIRAALRGRL</sequence>
<feature type="compositionally biased region" description="Basic and acidic residues" evidence="1">
    <location>
        <begin position="47"/>
        <end position="57"/>
    </location>
</feature>
<evidence type="ECO:0000313" key="2">
    <source>
        <dbReference type="EMBL" id="AFE06959.1"/>
    </source>
</evidence>
<feature type="region of interest" description="Disordered" evidence="1">
    <location>
        <begin position="27"/>
        <end position="83"/>
    </location>
</feature>
<dbReference type="KEGG" id="ccx:COCOR_06503"/>
<gene>
    <name evidence="2" type="ordered locus">COCOR_06503</name>
</gene>
<protein>
    <submittedName>
        <fullName evidence="2">Uncharacterized protein</fullName>
    </submittedName>
</protein>